<evidence type="ECO:0000256" key="1">
    <source>
        <dbReference type="ARBA" id="ARBA00023002"/>
    </source>
</evidence>
<evidence type="ECO:0008006" key="4">
    <source>
        <dbReference type="Google" id="ProtNLM"/>
    </source>
</evidence>
<dbReference type="EMBL" id="JAYKXP010000052">
    <property type="protein sequence ID" value="KAK7035462.1"/>
    <property type="molecule type" value="Genomic_DNA"/>
</dbReference>
<proteinExistence type="predicted"/>
<dbReference type="GO" id="GO:0006081">
    <property type="term" value="P:aldehyde metabolic process"/>
    <property type="evidence" value="ECO:0007669"/>
    <property type="project" value="InterPro"/>
</dbReference>
<dbReference type="InterPro" id="IPR016161">
    <property type="entry name" value="Ald_DH/histidinol_DH"/>
</dbReference>
<name>A0AAW0C6P1_9AGAR</name>
<sequence length="466" mass="50301">MANITRLHELKAAFETGLSRPISWRRKQLEGIHDAIKANVEELVNGAVQDERLVRTEVLLELDCVLDAIKSKLNELVSNADAAFSYTTSDIGLGALHVRKASRHTPAGVILIQSSWAYPYSSLLIPAVSAFAAGNVCAFVATSIPAVAEVLSSTFSRFIDQSGHAFLDITSSEAETHLFDIPIPSVSVLDIGATTVSAVKVSTTPSSPSVAYVHESGNVKVAAQNVVEAKLAYNGLAPRAPSVVLVDYSVYDEFRAELVSASSNRCKLPSARLTSTAKSVQANGAEVVASDPLTIVEVQTKDAKAALTTVGHLPYLVICRVSSPDTAIDRIATMPKLSTFVLYATEPFRTYVNDNIESRETLWDGLPVELLGNPWGTSVSDLSRVLSEPQEIVQVKQSSQKRLDDSTVVPSLEKAISKAWIPRLDEGSGTRVDFFQQVGMVFKAVKFTGLLAVAGTGYLTYRRFTR</sequence>
<dbReference type="SUPFAM" id="SSF53720">
    <property type="entry name" value="ALDH-like"/>
    <property type="match status" value="1"/>
</dbReference>
<keyword evidence="1" id="KW-0560">Oxidoreductase</keyword>
<dbReference type="GO" id="GO:0005737">
    <property type="term" value="C:cytoplasm"/>
    <property type="evidence" value="ECO:0007669"/>
    <property type="project" value="TreeGrafter"/>
</dbReference>
<gene>
    <name evidence="2" type="ORF">VNI00_011755</name>
</gene>
<dbReference type="Gene3D" id="3.40.309.10">
    <property type="entry name" value="Aldehyde Dehydrogenase, Chain A, domain 2"/>
    <property type="match status" value="1"/>
</dbReference>
<protein>
    <recommendedName>
        <fullName evidence="4">Aldehyde dehydrogenase</fullName>
    </recommendedName>
</protein>
<evidence type="ECO:0000313" key="3">
    <source>
        <dbReference type="Proteomes" id="UP001383192"/>
    </source>
</evidence>
<dbReference type="PANTHER" id="PTHR43570:SF16">
    <property type="entry name" value="ALDEHYDE DEHYDROGENASE TYPE III, ISOFORM Q"/>
    <property type="match status" value="1"/>
</dbReference>
<comment type="caution">
    <text evidence="2">The sequence shown here is derived from an EMBL/GenBank/DDBJ whole genome shotgun (WGS) entry which is preliminary data.</text>
</comment>
<evidence type="ECO:0000313" key="2">
    <source>
        <dbReference type="EMBL" id="KAK7035462.1"/>
    </source>
</evidence>
<dbReference type="GO" id="GO:0004029">
    <property type="term" value="F:aldehyde dehydrogenase (NAD+) activity"/>
    <property type="evidence" value="ECO:0007669"/>
    <property type="project" value="TreeGrafter"/>
</dbReference>
<dbReference type="InterPro" id="IPR012394">
    <property type="entry name" value="Aldehyde_DH_NAD(P)"/>
</dbReference>
<dbReference type="Proteomes" id="UP001383192">
    <property type="component" value="Unassembled WGS sequence"/>
</dbReference>
<dbReference type="AlphaFoldDB" id="A0AAW0C6P1"/>
<organism evidence="2 3">
    <name type="scientific">Paramarasmius palmivorus</name>
    <dbReference type="NCBI Taxonomy" id="297713"/>
    <lineage>
        <taxon>Eukaryota</taxon>
        <taxon>Fungi</taxon>
        <taxon>Dikarya</taxon>
        <taxon>Basidiomycota</taxon>
        <taxon>Agaricomycotina</taxon>
        <taxon>Agaricomycetes</taxon>
        <taxon>Agaricomycetidae</taxon>
        <taxon>Agaricales</taxon>
        <taxon>Marasmiineae</taxon>
        <taxon>Marasmiaceae</taxon>
        <taxon>Paramarasmius</taxon>
    </lineage>
</organism>
<dbReference type="InterPro" id="IPR016163">
    <property type="entry name" value="Ald_DH_C"/>
</dbReference>
<keyword evidence="3" id="KW-1185">Reference proteome</keyword>
<dbReference type="InterPro" id="IPR016162">
    <property type="entry name" value="Ald_DH_N"/>
</dbReference>
<dbReference type="PANTHER" id="PTHR43570">
    <property type="entry name" value="ALDEHYDE DEHYDROGENASE"/>
    <property type="match status" value="1"/>
</dbReference>
<accession>A0AAW0C6P1</accession>
<dbReference type="Gene3D" id="3.40.605.10">
    <property type="entry name" value="Aldehyde Dehydrogenase, Chain A, domain 1"/>
    <property type="match status" value="1"/>
</dbReference>
<reference evidence="2 3" key="1">
    <citation type="submission" date="2024-01" db="EMBL/GenBank/DDBJ databases">
        <title>A draft genome for a cacao thread blight-causing isolate of Paramarasmius palmivorus.</title>
        <authorList>
            <person name="Baruah I.K."/>
            <person name="Bukari Y."/>
            <person name="Amoako-Attah I."/>
            <person name="Meinhardt L.W."/>
            <person name="Bailey B.A."/>
            <person name="Cohen S.P."/>
        </authorList>
    </citation>
    <scope>NUCLEOTIDE SEQUENCE [LARGE SCALE GENOMIC DNA]</scope>
    <source>
        <strain evidence="2 3">GH-12</strain>
    </source>
</reference>